<keyword evidence="3" id="KW-1185">Reference proteome</keyword>
<dbReference type="EMBL" id="CAKOFQ010007244">
    <property type="protein sequence ID" value="CAH1995954.1"/>
    <property type="molecule type" value="Genomic_DNA"/>
</dbReference>
<dbReference type="PANTHER" id="PTHR46599:SF3">
    <property type="entry name" value="PIGGYBAC TRANSPOSABLE ELEMENT-DERIVED PROTEIN 4"/>
    <property type="match status" value="1"/>
</dbReference>
<gene>
    <name evidence="2" type="ORF">ACAOBT_LOCUS22944</name>
</gene>
<dbReference type="InterPro" id="IPR029526">
    <property type="entry name" value="PGBD"/>
</dbReference>
<comment type="caution">
    <text evidence="2">The sequence shown here is derived from an EMBL/GenBank/DDBJ whole genome shotgun (WGS) entry which is preliminary data.</text>
</comment>
<feature type="domain" description="PiggyBac transposable element-derived protein" evidence="1">
    <location>
        <begin position="1"/>
        <end position="200"/>
    </location>
</feature>
<reference evidence="2" key="1">
    <citation type="submission" date="2022-03" db="EMBL/GenBank/DDBJ databases">
        <authorList>
            <person name="Sayadi A."/>
        </authorList>
    </citation>
    <scope>NUCLEOTIDE SEQUENCE</scope>
</reference>
<organism evidence="2 3">
    <name type="scientific">Acanthoscelides obtectus</name>
    <name type="common">Bean weevil</name>
    <name type="synonym">Bruchus obtectus</name>
    <dbReference type="NCBI Taxonomy" id="200917"/>
    <lineage>
        <taxon>Eukaryota</taxon>
        <taxon>Metazoa</taxon>
        <taxon>Ecdysozoa</taxon>
        <taxon>Arthropoda</taxon>
        <taxon>Hexapoda</taxon>
        <taxon>Insecta</taxon>
        <taxon>Pterygota</taxon>
        <taxon>Neoptera</taxon>
        <taxon>Endopterygota</taxon>
        <taxon>Coleoptera</taxon>
        <taxon>Polyphaga</taxon>
        <taxon>Cucujiformia</taxon>
        <taxon>Chrysomeloidea</taxon>
        <taxon>Chrysomelidae</taxon>
        <taxon>Bruchinae</taxon>
        <taxon>Bruchini</taxon>
        <taxon>Acanthoscelides</taxon>
    </lineage>
</organism>
<accession>A0A9P0LMM3</accession>
<dbReference type="Pfam" id="PF13843">
    <property type="entry name" value="DDE_Tnp_1_7"/>
    <property type="match status" value="1"/>
</dbReference>
<dbReference type="Proteomes" id="UP001152888">
    <property type="component" value="Unassembled WGS sequence"/>
</dbReference>
<evidence type="ECO:0000259" key="1">
    <source>
        <dbReference type="Pfam" id="PF13843"/>
    </source>
</evidence>
<dbReference type="AlphaFoldDB" id="A0A9P0LMM3"/>
<protein>
    <recommendedName>
        <fullName evidence="1">PiggyBac transposable element-derived protein domain-containing protein</fullName>
    </recommendedName>
</protein>
<evidence type="ECO:0000313" key="3">
    <source>
        <dbReference type="Proteomes" id="UP001152888"/>
    </source>
</evidence>
<proteinExistence type="predicted"/>
<dbReference type="OrthoDB" id="6740508at2759"/>
<name>A0A9P0LMM3_ACAOB</name>
<sequence>MYFSARESIETPFFVKTMREYRFRLIHKFIHFADNNFLDNDPHVRKLYKIKPIIDHLQNKFRSVYIPGKNISVDESLMGWKGRLSWKQYIPSKRKRFGIKFYMLCESSTGYVYNFFVYTGADTNYGHKYIEQPIAARIVLSLCDSLLNKGHCLFLDNFYTSPHLVEELTKRRTDCVGTMRINRKGIPQDIKTKKIEKGSLWLCSKKSDDHKMEG</sequence>
<evidence type="ECO:0000313" key="2">
    <source>
        <dbReference type="EMBL" id="CAH1995954.1"/>
    </source>
</evidence>
<dbReference type="PANTHER" id="PTHR46599">
    <property type="entry name" value="PIGGYBAC TRANSPOSABLE ELEMENT-DERIVED PROTEIN 4"/>
    <property type="match status" value="1"/>
</dbReference>